<evidence type="ECO:0000313" key="3">
    <source>
        <dbReference type="EMBL" id="PSH58389.1"/>
    </source>
</evidence>
<dbReference type="AlphaFoldDB" id="A0A2P7AW04"/>
<gene>
    <name evidence="3" type="ORF">CU100_12345</name>
</gene>
<dbReference type="OrthoDB" id="9790710at2"/>
<feature type="domain" description="Glycosyl transferase family 1" evidence="2">
    <location>
        <begin position="225"/>
        <end position="391"/>
    </location>
</feature>
<dbReference type="Proteomes" id="UP000241158">
    <property type="component" value="Unassembled WGS sequence"/>
</dbReference>
<feature type="domain" description="Glycosyl transferase family 1" evidence="2">
    <location>
        <begin position="651"/>
        <end position="799"/>
    </location>
</feature>
<dbReference type="Pfam" id="PF00534">
    <property type="entry name" value="Glycos_transf_1"/>
    <property type="match status" value="2"/>
</dbReference>
<organism evidence="3 4">
    <name type="scientific">Phyllobacterium endophyticum</name>
    <dbReference type="NCBI Taxonomy" id="1149773"/>
    <lineage>
        <taxon>Bacteria</taxon>
        <taxon>Pseudomonadati</taxon>
        <taxon>Pseudomonadota</taxon>
        <taxon>Alphaproteobacteria</taxon>
        <taxon>Hyphomicrobiales</taxon>
        <taxon>Phyllobacteriaceae</taxon>
        <taxon>Phyllobacterium</taxon>
    </lineage>
</organism>
<name>A0A2P7AW04_9HYPH</name>
<keyword evidence="1" id="KW-0808">Transferase</keyword>
<dbReference type="CDD" id="cd03809">
    <property type="entry name" value="GT4_MtfB-like"/>
    <property type="match status" value="2"/>
</dbReference>
<dbReference type="InterPro" id="IPR001296">
    <property type="entry name" value="Glyco_trans_1"/>
</dbReference>
<evidence type="ECO:0000256" key="1">
    <source>
        <dbReference type="ARBA" id="ARBA00022679"/>
    </source>
</evidence>
<sequence length="974" mass="106952">MAKASRRSSGIMKDSVQMRLWIDGQCLQTASRFRGIGRYVMDFIGAIADNHPEVDLSISFNAAMPSEALIAREAVRFLVRPANIHVWHGAAQAGEAIEGYTPQRRLSELAISHHVNCLAPDIALSASPFEGSVDIAVPLLPERGCVIPTTSIFYDAIPYRYKRYLDTKLMRDYYQRRLNSYTGFADNLCISEFSTSELKSIHNSISAVNISAGISNEFIQIEREAKEVKQGLGEFILYVGSLVGHKNVNAVIESFVHIDGILPANGLKLVIAGDVQSSLLNSVKASWGRLGLSSERLICLGHVSDAELVSLYKQAKVLVQPSFMEGFGLTALEAIHCGTPVVAARAGALPEVVGIDDLLFDPSSPKELASVIARLLDNPGWSRDLQKQMRMHAEQFTWKRSAKTAIERLSKLDRRDTGRDVLSSRSQIAPLIDLHGLDTAVAARTLALAEPLSSQRRLLIDATFTGLVTHKTGIQRVVKKICESIANDQVRSVEQIQFVLCDDPSGWFAMDGRTLERPEKEPANKVVIGSDTLLMLDSSWHLFELHQPHLRACRLRGGEVITCLYDTVPIRSAAFCDPNMPVMFSKWLRSALMYSTGFVCISRAVADELLALLEAIEFPRRMNVGYWQLGADFSGASAAGETVGTLATSPRPRFLMVGTLEPRKGHRVALDAFETLWSDGVDAELVLVGKTGWEVTHLVERIRNHPEYGKRLQWHETVNDDELGRLYAQCDALIAASFAEGFGLPIVEAGHFGKPVLASDIPVFREVAKGTSVAHFFTVGDPAALADAVNQFIRSNDKADPSMSGGHWPSWAESAAQLKEVVLGQNWYRTYEPDAQNSRGSITDIGHTQMSGQLDETQRAHRLDVVEGPYPTDDGRTRKIVVAATNLTDKVWSSLGSANEGGVTLSYHLLDRAGRDLQVKNAYTPIPFVLAPGDTIYMALKVPTDLVEQGASFADIELVQGNSNWLGTPLRVSL</sequence>
<dbReference type="PANTHER" id="PTHR46401">
    <property type="entry name" value="GLYCOSYLTRANSFERASE WBBK-RELATED"/>
    <property type="match status" value="1"/>
</dbReference>
<reference evidence="4" key="1">
    <citation type="submission" date="2017-11" db="EMBL/GenBank/DDBJ databases">
        <authorList>
            <person name="Kuznetsova I."/>
            <person name="Sazanova A."/>
            <person name="Chirak E."/>
            <person name="Safronova V."/>
            <person name="Willems A."/>
        </authorList>
    </citation>
    <scope>NUCLEOTIDE SEQUENCE [LARGE SCALE GENOMIC DNA]</scope>
    <source>
        <strain evidence="4">PEPV15</strain>
    </source>
</reference>
<dbReference type="EMBL" id="PGGN01000002">
    <property type="protein sequence ID" value="PSH58389.1"/>
    <property type="molecule type" value="Genomic_DNA"/>
</dbReference>
<accession>A0A2P7AW04</accession>
<dbReference type="PANTHER" id="PTHR46401:SF2">
    <property type="entry name" value="GLYCOSYLTRANSFERASE WBBK-RELATED"/>
    <property type="match status" value="1"/>
</dbReference>
<evidence type="ECO:0000313" key="4">
    <source>
        <dbReference type="Proteomes" id="UP000241158"/>
    </source>
</evidence>
<evidence type="ECO:0000259" key="2">
    <source>
        <dbReference type="Pfam" id="PF00534"/>
    </source>
</evidence>
<comment type="caution">
    <text evidence="3">The sequence shown here is derived from an EMBL/GenBank/DDBJ whole genome shotgun (WGS) entry which is preliminary data.</text>
</comment>
<dbReference type="SUPFAM" id="SSF53756">
    <property type="entry name" value="UDP-Glycosyltransferase/glycogen phosphorylase"/>
    <property type="match status" value="2"/>
</dbReference>
<keyword evidence="4" id="KW-1185">Reference proteome</keyword>
<proteinExistence type="predicted"/>
<protein>
    <recommendedName>
        <fullName evidence="2">Glycosyl transferase family 1 domain-containing protein</fullName>
    </recommendedName>
</protein>
<dbReference type="Gene3D" id="3.40.50.2000">
    <property type="entry name" value="Glycogen Phosphorylase B"/>
    <property type="match status" value="3"/>
</dbReference>
<dbReference type="GO" id="GO:0016757">
    <property type="term" value="F:glycosyltransferase activity"/>
    <property type="evidence" value="ECO:0007669"/>
    <property type="project" value="InterPro"/>
</dbReference>